<feature type="region of interest" description="Disordered" evidence="1">
    <location>
        <begin position="479"/>
        <end position="515"/>
    </location>
</feature>
<evidence type="ECO:0000313" key="4">
    <source>
        <dbReference type="EMBL" id="MFK2904365.1"/>
    </source>
</evidence>
<dbReference type="InterPro" id="IPR046519">
    <property type="entry name" value="X-Tfes_XVIPCD"/>
</dbReference>
<evidence type="ECO:0000259" key="3">
    <source>
        <dbReference type="Pfam" id="PF20410"/>
    </source>
</evidence>
<keyword evidence="5" id="KW-1185">Reference proteome</keyword>
<reference evidence="4 5" key="1">
    <citation type="submission" date="2020-10" db="EMBL/GenBank/DDBJ databases">
        <title>Phylogeny of dyella-like bacteria.</title>
        <authorList>
            <person name="Fu J."/>
        </authorList>
    </citation>
    <scope>NUCLEOTIDE SEQUENCE [LARGE SCALE GENOMIC DNA]</scope>
    <source>
        <strain evidence="4 5">Gsoil3046</strain>
    </source>
</reference>
<organism evidence="4 5">
    <name type="scientific">Dyella ginsengisoli</name>
    <dbReference type="NCBI Taxonomy" id="363848"/>
    <lineage>
        <taxon>Bacteria</taxon>
        <taxon>Pseudomonadati</taxon>
        <taxon>Pseudomonadota</taxon>
        <taxon>Gammaproteobacteria</taxon>
        <taxon>Lysobacterales</taxon>
        <taxon>Rhodanobacteraceae</taxon>
        <taxon>Dyella</taxon>
    </lineage>
</organism>
<name>A0ABW8JTB2_9GAMM</name>
<evidence type="ECO:0000259" key="2">
    <source>
        <dbReference type="Pfam" id="PF01471"/>
    </source>
</evidence>
<accession>A0ABW8JTB2</accession>
<protein>
    <submittedName>
        <fullName evidence="4">Peptidoglycan-binding protein</fullName>
    </submittedName>
</protein>
<dbReference type="InterPro" id="IPR002477">
    <property type="entry name" value="Peptidoglycan-bd-like"/>
</dbReference>
<dbReference type="Proteomes" id="UP001620460">
    <property type="component" value="Unassembled WGS sequence"/>
</dbReference>
<dbReference type="Pfam" id="PF01471">
    <property type="entry name" value="PG_binding_1"/>
    <property type="match status" value="1"/>
</dbReference>
<dbReference type="Pfam" id="PF20410">
    <property type="entry name" value="X-Tfes_XVIPCD"/>
    <property type="match status" value="1"/>
</dbReference>
<evidence type="ECO:0000313" key="5">
    <source>
        <dbReference type="Proteomes" id="UP001620460"/>
    </source>
</evidence>
<gene>
    <name evidence="4" type="ORF">ISP17_10340</name>
</gene>
<feature type="domain" description="X-Tfes XVIPCD" evidence="3">
    <location>
        <begin position="386"/>
        <end position="485"/>
    </location>
</feature>
<proteinExistence type="predicted"/>
<dbReference type="SUPFAM" id="SSF47090">
    <property type="entry name" value="PGBD-like"/>
    <property type="match status" value="1"/>
</dbReference>
<dbReference type="InterPro" id="IPR036366">
    <property type="entry name" value="PGBDSf"/>
</dbReference>
<dbReference type="Gene3D" id="1.10.101.10">
    <property type="entry name" value="PGBD-like superfamily/PGBD"/>
    <property type="match status" value="1"/>
</dbReference>
<sequence length="515" mass="55337">MPNLDTHNLDAMSGATYFVVGRGTEGGPASYRLSIAGITAGTSDPNWGHADRIKANSGYSIGTIQVDLGQRGAWALGSTDGGALKPGETTYVDAIIGQASAYAKAHALPFTQDQAQLRADLLSHGNGKEHRGTLAFIDTDTRDSINAWASSEEGEKWIHKNIDYPQVKNATQTAMDMLDQNGKNVPEDHRLEAIAILAKTANQMPSALKTYEKVLKDGGDYSDVLATANDIHRRLDWYDGPKAAAIAKQYKQAHDDPTVAAAIDRAHTKVGDADFNPLKSANDPDIEQALKAIGQGHRSHHTVLHQGSHGHAVVALQTELAQLGFTDSHGHRIKHDGDFGPSTRFAVETFQRKHSLKADGIVGHDTAEALKHATLQQTALTALTLDHHQHPGHPMFQQALAGVGQLDQAQGRATDFRSYNLSGALALAARKEGLERIDQVILSEDASRAIAVQGDIRSPLRRFADVDVVSGVSTPLAQSSTDWSQFQTPGMQSVQAPTPLMQSADAQVAQPSMQR</sequence>
<dbReference type="InterPro" id="IPR036365">
    <property type="entry name" value="PGBD-like_sf"/>
</dbReference>
<dbReference type="EMBL" id="JADIKM010000003">
    <property type="protein sequence ID" value="MFK2904365.1"/>
    <property type="molecule type" value="Genomic_DNA"/>
</dbReference>
<dbReference type="RefSeq" id="WP_404632818.1">
    <property type="nucleotide sequence ID" value="NZ_JADIKM010000003.1"/>
</dbReference>
<evidence type="ECO:0000256" key="1">
    <source>
        <dbReference type="SAM" id="MobiDB-lite"/>
    </source>
</evidence>
<comment type="caution">
    <text evidence="4">The sequence shown here is derived from an EMBL/GenBank/DDBJ whole genome shotgun (WGS) entry which is preliminary data.</text>
</comment>
<feature type="domain" description="Peptidoglycan binding-like" evidence="2">
    <location>
        <begin position="310"/>
        <end position="370"/>
    </location>
</feature>